<dbReference type="AlphaFoldDB" id="A0A8J4XP54"/>
<organism evidence="6 7">
    <name type="scientific">Chionoecetes opilio</name>
    <name type="common">Atlantic snow crab</name>
    <name type="synonym">Cancer opilio</name>
    <dbReference type="NCBI Taxonomy" id="41210"/>
    <lineage>
        <taxon>Eukaryota</taxon>
        <taxon>Metazoa</taxon>
        <taxon>Ecdysozoa</taxon>
        <taxon>Arthropoda</taxon>
        <taxon>Crustacea</taxon>
        <taxon>Multicrustacea</taxon>
        <taxon>Malacostraca</taxon>
        <taxon>Eumalacostraca</taxon>
        <taxon>Eucarida</taxon>
        <taxon>Decapoda</taxon>
        <taxon>Pleocyemata</taxon>
        <taxon>Brachyura</taxon>
        <taxon>Eubrachyura</taxon>
        <taxon>Majoidea</taxon>
        <taxon>Majidae</taxon>
        <taxon>Chionoecetes</taxon>
    </lineage>
</organism>
<dbReference type="GO" id="GO:0140662">
    <property type="term" value="F:ATP-dependent protein folding chaperone"/>
    <property type="evidence" value="ECO:0007669"/>
    <property type="project" value="InterPro"/>
</dbReference>
<evidence type="ECO:0000256" key="5">
    <source>
        <dbReference type="RuleBase" id="RU004187"/>
    </source>
</evidence>
<evidence type="ECO:0000256" key="4">
    <source>
        <dbReference type="ARBA" id="ARBA00023186"/>
    </source>
</evidence>
<dbReference type="InterPro" id="IPR027410">
    <property type="entry name" value="TCP-1-like_intermed_sf"/>
</dbReference>
<dbReference type="GO" id="GO:0005524">
    <property type="term" value="F:ATP binding"/>
    <property type="evidence" value="ECO:0007669"/>
    <property type="project" value="UniProtKB-KW"/>
</dbReference>
<sequence>MACWRQDTQLSRLAVQFGSVVAVLDGSLGPCGRAVLLEKGGCVTITKDGTQLLSQLEVCDPLVSMVVRGVLQHTRVLGDGCKVTLLMLRRLLTSLDAHVPENSGTMQGCRRRRLIQIVQQIRNHVLGVLQRDVIKYGAQVYPLSSFEVFSHLLHISAEDFFITKFSKLLARDLAKLFSTYISCVCSSSRELVKLIRDLAIKPHQAVVEIYHMPLMMSYVLQGFVITKNFRYLHKDMQLNKIRCAWWCIDLEEQEEEGAPRAILETSLREMLVGGILMKRNAIEHSLARLSSHGTQLVFSSLYFPDWAVSLCAKHGLSLVDAVDKDELHFLTARLGVLPILEGTDVHPGSLTSIDKIEALNLGTCRFLRLSGFAMHQIMLCGPTPSQCRQFSSSFLQLFRYLSSWVADCVDFCHSTDIQGCGAAAGCTDIFSPPFTTDDLPQCDLSPVLSEPLPQSSGPSSPTTVAMFFTVPHGGYEELLAKYLVSENISVNIKNTITKAVVLDVFSELPSVLYRKSCFTRISFLEFQTKLFRNFTELRNNDNNMLLPHMLQDNRFRGHHNPFLLFKLLSCALHFAEYLLRIECIVPAKQRISQLTKTLDSDSDDDGP</sequence>
<dbReference type="InterPro" id="IPR017998">
    <property type="entry name" value="Chaperone_TCP-1"/>
</dbReference>
<comment type="caution">
    <text evidence="6">The sequence shown here is derived from an EMBL/GenBank/DDBJ whole genome shotgun (WGS) entry which is preliminary data.</text>
</comment>
<protein>
    <submittedName>
        <fullName evidence="6">Bardet-Biedl syndrome 10</fullName>
    </submittedName>
</protein>
<dbReference type="Proteomes" id="UP000770661">
    <property type="component" value="Unassembled WGS sequence"/>
</dbReference>
<evidence type="ECO:0000256" key="2">
    <source>
        <dbReference type="ARBA" id="ARBA00022741"/>
    </source>
</evidence>
<dbReference type="Gene3D" id="3.50.7.10">
    <property type="entry name" value="GroEL"/>
    <property type="match status" value="1"/>
</dbReference>
<dbReference type="PRINTS" id="PR00304">
    <property type="entry name" value="TCOMPLEXTCP1"/>
</dbReference>
<evidence type="ECO:0000256" key="3">
    <source>
        <dbReference type="ARBA" id="ARBA00022840"/>
    </source>
</evidence>
<dbReference type="InterPro" id="IPR042619">
    <property type="entry name" value="BBS10"/>
</dbReference>
<gene>
    <name evidence="6" type="primary">Bbs10</name>
    <name evidence="6" type="ORF">GWK47_021346</name>
</gene>
<dbReference type="SUPFAM" id="SSF52029">
    <property type="entry name" value="GroEL apical domain-like"/>
    <property type="match status" value="1"/>
</dbReference>
<dbReference type="InterPro" id="IPR027413">
    <property type="entry name" value="GROEL-like_equatorial_sf"/>
</dbReference>
<dbReference type="PANTHER" id="PTHR14667">
    <property type="entry name" value="BARDET-BIEDL SYNDROME 10 PROTEIN"/>
    <property type="match status" value="1"/>
</dbReference>
<keyword evidence="4 5" id="KW-0143">Chaperone</keyword>
<dbReference type="EMBL" id="JACEEZ010023608">
    <property type="protein sequence ID" value="KAG0711112.1"/>
    <property type="molecule type" value="Genomic_DNA"/>
</dbReference>
<comment type="similarity">
    <text evidence="1 5">Belongs to the TCP-1 chaperonin family.</text>
</comment>
<dbReference type="OrthoDB" id="9393833at2759"/>
<evidence type="ECO:0000256" key="1">
    <source>
        <dbReference type="ARBA" id="ARBA00008020"/>
    </source>
</evidence>
<dbReference type="Gene3D" id="3.30.260.10">
    <property type="entry name" value="TCP-1-like chaperonin intermediate domain"/>
    <property type="match status" value="1"/>
</dbReference>
<dbReference type="InterPro" id="IPR002423">
    <property type="entry name" value="Cpn60/GroEL/TCP-1"/>
</dbReference>
<dbReference type="GO" id="GO:0051131">
    <property type="term" value="P:chaperone-mediated protein complex assembly"/>
    <property type="evidence" value="ECO:0007669"/>
    <property type="project" value="InterPro"/>
</dbReference>
<keyword evidence="2 5" id="KW-0547">Nucleotide-binding</keyword>
<dbReference type="Pfam" id="PF00118">
    <property type="entry name" value="Cpn60_TCP1"/>
    <property type="match status" value="1"/>
</dbReference>
<proteinExistence type="inferred from homology"/>
<keyword evidence="7" id="KW-1185">Reference proteome</keyword>
<keyword evidence="3 5" id="KW-0067">ATP-binding</keyword>
<name>A0A8J4XP54_CHIOP</name>
<dbReference type="SUPFAM" id="SSF48592">
    <property type="entry name" value="GroEL equatorial domain-like"/>
    <property type="match status" value="1"/>
</dbReference>
<dbReference type="Gene3D" id="1.10.560.10">
    <property type="entry name" value="GroEL-like equatorial domain"/>
    <property type="match status" value="1"/>
</dbReference>
<dbReference type="PANTHER" id="PTHR14667:SF2">
    <property type="entry name" value="BARDET-BIEDL SYNDROME 10 PROTEIN"/>
    <property type="match status" value="1"/>
</dbReference>
<accession>A0A8J4XP54</accession>
<dbReference type="InterPro" id="IPR027409">
    <property type="entry name" value="GroEL-like_apical_dom_sf"/>
</dbReference>
<reference evidence="6" key="1">
    <citation type="submission" date="2020-07" db="EMBL/GenBank/DDBJ databases">
        <title>The High-quality genome of the commercially important snow crab, Chionoecetes opilio.</title>
        <authorList>
            <person name="Jeong J.-H."/>
            <person name="Ryu S."/>
        </authorList>
    </citation>
    <scope>NUCLEOTIDE SEQUENCE</scope>
    <source>
        <strain evidence="6">MADBK_172401_WGS</strain>
        <tissue evidence="6">Digestive gland</tissue>
    </source>
</reference>
<evidence type="ECO:0000313" key="7">
    <source>
        <dbReference type="Proteomes" id="UP000770661"/>
    </source>
</evidence>
<evidence type="ECO:0000313" key="6">
    <source>
        <dbReference type="EMBL" id="KAG0711112.1"/>
    </source>
</evidence>